<accession>A0A6A6Q435</accession>
<gene>
    <name evidence="3" type="ORF">BDY17DRAFT_314395</name>
</gene>
<dbReference type="Gene3D" id="3.40.720.10">
    <property type="entry name" value="Alkaline Phosphatase, subunit A"/>
    <property type="match status" value="1"/>
</dbReference>
<evidence type="ECO:0000259" key="2">
    <source>
        <dbReference type="Pfam" id="PF00884"/>
    </source>
</evidence>
<evidence type="ECO:0000313" key="3">
    <source>
        <dbReference type="EMBL" id="KAF2487218.1"/>
    </source>
</evidence>
<protein>
    <submittedName>
        <fullName evidence="3">Arylsulfatase</fullName>
    </submittedName>
</protein>
<feature type="domain" description="Sulfatase N-terminal" evidence="2">
    <location>
        <begin position="9"/>
        <end position="337"/>
    </location>
</feature>
<dbReference type="InterPro" id="IPR000917">
    <property type="entry name" value="Sulfatase_N"/>
</dbReference>
<dbReference type="AlphaFoldDB" id="A0A6A6Q435"/>
<dbReference type="OrthoDB" id="96314at2759"/>
<dbReference type="RefSeq" id="XP_033593787.1">
    <property type="nucleotide sequence ID" value="XM_033735814.1"/>
</dbReference>
<evidence type="ECO:0000313" key="4">
    <source>
        <dbReference type="Proteomes" id="UP000799767"/>
    </source>
</evidence>
<dbReference type="CDD" id="cd16147">
    <property type="entry name" value="G6S"/>
    <property type="match status" value="1"/>
</dbReference>
<dbReference type="Proteomes" id="UP000799767">
    <property type="component" value="Unassembled WGS sequence"/>
</dbReference>
<reference evidence="3" key="1">
    <citation type="journal article" date="2020" name="Stud. Mycol.">
        <title>101 Dothideomycetes genomes: a test case for predicting lifestyles and emergence of pathogens.</title>
        <authorList>
            <person name="Haridas S."/>
            <person name="Albert R."/>
            <person name="Binder M."/>
            <person name="Bloem J."/>
            <person name="Labutti K."/>
            <person name="Salamov A."/>
            <person name="Andreopoulos B."/>
            <person name="Baker S."/>
            <person name="Barry K."/>
            <person name="Bills G."/>
            <person name="Bluhm B."/>
            <person name="Cannon C."/>
            <person name="Castanera R."/>
            <person name="Culley D."/>
            <person name="Daum C."/>
            <person name="Ezra D."/>
            <person name="Gonzalez J."/>
            <person name="Henrissat B."/>
            <person name="Kuo A."/>
            <person name="Liang C."/>
            <person name="Lipzen A."/>
            <person name="Lutzoni F."/>
            <person name="Magnuson J."/>
            <person name="Mondo S."/>
            <person name="Nolan M."/>
            <person name="Ohm R."/>
            <person name="Pangilinan J."/>
            <person name="Park H.-J."/>
            <person name="Ramirez L."/>
            <person name="Alfaro M."/>
            <person name="Sun H."/>
            <person name="Tritt A."/>
            <person name="Yoshinaga Y."/>
            <person name="Zwiers L.-H."/>
            <person name="Turgeon B."/>
            <person name="Goodwin S."/>
            <person name="Spatafora J."/>
            <person name="Crous P."/>
            <person name="Grigoriev I."/>
        </authorList>
    </citation>
    <scope>NUCLEOTIDE SEQUENCE</scope>
    <source>
        <strain evidence="3">CBS 113389</strain>
    </source>
</reference>
<evidence type="ECO:0000256" key="1">
    <source>
        <dbReference type="ARBA" id="ARBA00008779"/>
    </source>
</evidence>
<dbReference type="GO" id="GO:0005539">
    <property type="term" value="F:glycosaminoglycan binding"/>
    <property type="evidence" value="ECO:0007669"/>
    <property type="project" value="TreeGrafter"/>
</dbReference>
<dbReference type="EMBL" id="MU001631">
    <property type="protein sequence ID" value="KAF2487218.1"/>
    <property type="molecule type" value="Genomic_DNA"/>
</dbReference>
<dbReference type="SUPFAM" id="SSF53649">
    <property type="entry name" value="Alkaline phosphatase-like"/>
    <property type="match status" value="1"/>
</dbReference>
<proteinExistence type="inferred from homology"/>
<dbReference type="PANTHER" id="PTHR43108:SF8">
    <property type="entry name" value="SD21168P"/>
    <property type="match status" value="1"/>
</dbReference>
<dbReference type="GO" id="GO:0008449">
    <property type="term" value="F:N-acetylglucosamine-6-sulfatase activity"/>
    <property type="evidence" value="ECO:0007669"/>
    <property type="project" value="TreeGrafter"/>
</dbReference>
<name>A0A6A6Q435_9PEZI</name>
<sequence>MTDDQDLLLDSMSVMPHVKQLVAAQGVTYDKHYCTVAWCCPSRVNFLTGRAAHNTNVTATLPPFGGWQKFSQVGLNSNYLPVWINQTGIGTYYVGKFLNGYSTTDFATPAFPDAWTDSSFLVDPYTYNYYHSHWTNGYTKKITDYPGIHTTNVTQTKALAMLDQAVDTGNQFFMMVAPVAPHQELTSGTYPPPIPEQWKGVFNNRTAPRTENFNPVNRSGASWVYDFPRLDSKQIEVCDSTYYHRLGNIAAIDVMVQQLIERLDHYGILNNTYIVYTTDNGFHIGNHRLLPGKRCPYEEDINIPLLIRGPGVAQNVTSNIANSHTDMAPTILKMLGVPLRDDFDGAPIAYTNDELSTSTKHEIVNVEFWNADNAPIGVAGNYYYNNTYKAIRVMNNQYNLYYSTWCTGEREFYDMSVDSQQMNNLLGINANVNPSVTYYGRPQAEMVSRMDALLMVMKTCKQDSCRDPWSILFPDDQVTDLGAAMTASYDTFFAAQPKVTFKNCDNGYLAINEGPVAVNAYQSGSQQVLA</sequence>
<dbReference type="Pfam" id="PF00884">
    <property type="entry name" value="Sulfatase"/>
    <property type="match status" value="1"/>
</dbReference>
<comment type="similarity">
    <text evidence="1">Belongs to the sulfatase family.</text>
</comment>
<keyword evidence="4" id="KW-1185">Reference proteome</keyword>
<dbReference type="InterPro" id="IPR017850">
    <property type="entry name" value="Alkaline_phosphatase_core_sf"/>
</dbReference>
<dbReference type="GeneID" id="54476816"/>
<dbReference type="PANTHER" id="PTHR43108">
    <property type="entry name" value="N-ACETYLGLUCOSAMINE-6-SULFATASE FAMILY MEMBER"/>
    <property type="match status" value="1"/>
</dbReference>
<organism evidence="3 4">
    <name type="scientific">Neohortaea acidophila</name>
    <dbReference type="NCBI Taxonomy" id="245834"/>
    <lineage>
        <taxon>Eukaryota</taxon>
        <taxon>Fungi</taxon>
        <taxon>Dikarya</taxon>
        <taxon>Ascomycota</taxon>
        <taxon>Pezizomycotina</taxon>
        <taxon>Dothideomycetes</taxon>
        <taxon>Dothideomycetidae</taxon>
        <taxon>Mycosphaerellales</taxon>
        <taxon>Teratosphaeriaceae</taxon>
        <taxon>Neohortaea</taxon>
    </lineage>
</organism>